<name>A0A154PSQ5_DUFNO</name>
<reference evidence="1 2" key="1">
    <citation type="submission" date="2015-07" db="EMBL/GenBank/DDBJ databases">
        <title>The genome of Dufourea novaeangliae.</title>
        <authorList>
            <person name="Pan H."/>
            <person name="Kapheim K."/>
        </authorList>
    </citation>
    <scope>NUCLEOTIDE SEQUENCE [LARGE SCALE GENOMIC DNA]</scope>
    <source>
        <strain evidence="1">0120121106</strain>
        <tissue evidence="1">Whole body</tissue>
    </source>
</reference>
<accession>A0A154PSQ5</accession>
<organism evidence="1 2">
    <name type="scientific">Dufourea novaeangliae</name>
    <name type="common">Sweat bee</name>
    <dbReference type="NCBI Taxonomy" id="178035"/>
    <lineage>
        <taxon>Eukaryota</taxon>
        <taxon>Metazoa</taxon>
        <taxon>Ecdysozoa</taxon>
        <taxon>Arthropoda</taxon>
        <taxon>Hexapoda</taxon>
        <taxon>Insecta</taxon>
        <taxon>Pterygota</taxon>
        <taxon>Neoptera</taxon>
        <taxon>Endopterygota</taxon>
        <taxon>Hymenoptera</taxon>
        <taxon>Apocrita</taxon>
        <taxon>Aculeata</taxon>
        <taxon>Apoidea</taxon>
        <taxon>Anthophila</taxon>
        <taxon>Halictidae</taxon>
        <taxon>Rophitinae</taxon>
        <taxon>Dufourea</taxon>
    </lineage>
</organism>
<evidence type="ECO:0000313" key="1">
    <source>
        <dbReference type="EMBL" id="KZC14955.1"/>
    </source>
</evidence>
<sequence length="82" mass="8765">MIYSRGCTGTSSGKAKVFRVPMHVRGPRGLSDGVCKGVFWDGDQVACTTRGGESIPVHGGQTFYGTLRHLVKIGYSTETFPG</sequence>
<protein>
    <submittedName>
        <fullName evidence="1">Uncharacterized protein</fullName>
    </submittedName>
</protein>
<dbReference type="Proteomes" id="UP000076502">
    <property type="component" value="Unassembled WGS sequence"/>
</dbReference>
<evidence type="ECO:0000313" key="2">
    <source>
        <dbReference type="Proteomes" id="UP000076502"/>
    </source>
</evidence>
<keyword evidence="2" id="KW-1185">Reference proteome</keyword>
<dbReference type="EMBL" id="KQ435180">
    <property type="protein sequence ID" value="KZC14955.1"/>
    <property type="molecule type" value="Genomic_DNA"/>
</dbReference>
<dbReference type="AlphaFoldDB" id="A0A154PSQ5"/>
<proteinExistence type="predicted"/>
<gene>
    <name evidence="1" type="ORF">WN55_07803</name>
</gene>